<dbReference type="Proteomes" id="UP000295497">
    <property type="component" value="Chromosome"/>
</dbReference>
<evidence type="ECO:0000313" key="3">
    <source>
        <dbReference type="EMBL" id="AUX31375.1"/>
    </source>
</evidence>
<feature type="signal peptide" evidence="2">
    <location>
        <begin position="1"/>
        <end position="26"/>
    </location>
</feature>
<sequence length="506" mass="54187">MLPKLCIATPLALASALLLQAGTARASGALELTGAPTSANGLNARALARGPEATFFNPALLPDAEATTQAGFFVLVTHGDITLAPRPPGVDVPESVYDGQIRNPDGSTSRLTHRPMPASKLPSPREDTRERDAITYATLGLVRPLYEDRLVLGFYALLPIRSFQEQRPFFPDERAQYFSNRLEFELLGDRLSLTSLAVSMAGRITRWLSVGAGVDVTIGTAARTSVHVPDAGDQRTALINPEVEVESVFAPYFAFATNPTPWLRLSATLHLPSASDTDGENRIRFWNYTYPEGESAVPQVYRMTLGHEPTRIGLAASVAGPPSGDGAGERAARSKRPAPPAWELGAHALLTRWSEYRDRHAERPSDPWSTTVSVGLGGSVLLRSRRLSADVAFTPSPVPDQTGRTNYVDNSRLAVSASFETPVSLFGADFGVGAFLHGQLLVTREVVKSPSARDPVFDEVPDNLVDIVSGAPLEGVAGLQTNNPGYPGFSSGGWLAGAGFVLRLPQ</sequence>
<proteinExistence type="predicted"/>
<evidence type="ECO:0008006" key="5">
    <source>
        <dbReference type="Google" id="ProtNLM"/>
    </source>
</evidence>
<dbReference type="EMBL" id="CP012672">
    <property type="protein sequence ID" value="AUX31375.1"/>
    <property type="molecule type" value="Genomic_DNA"/>
</dbReference>
<protein>
    <recommendedName>
        <fullName evidence="5">Secreted protein</fullName>
    </recommendedName>
</protein>
<organism evidence="3 4">
    <name type="scientific">Sorangium cellulosum</name>
    <name type="common">Polyangium cellulosum</name>
    <dbReference type="NCBI Taxonomy" id="56"/>
    <lineage>
        <taxon>Bacteria</taxon>
        <taxon>Pseudomonadati</taxon>
        <taxon>Myxococcota</taxon>
        <taxon>Polyangia</taxon>
        <taxon>Polyangiales</taxon>
        <taxon>Polyangiaceae</taxon>
        <taxon>Sorangium</taxon>
    </lineage>
</organism>
<evidence type="ECO:0000256" key="2">
    <source>
        <dbReference type="SAM" id="SignalP"/>
    </source>
</evidence>
<dbReference type="Gene3D" id="2.40.160.60">
    <property type="entry name" value="Outer membrane protein transport protein (OMPP1/FadL/TodX)"/>
    <property type="match status" value="1"/>
</dbReference>
<gene>
    <name evidence="3" type="ORF">SOCE836_035040</name>
</gene>
<name>A0A4P2QMX7_SORCE</name>
<feature type="chain" id="PRO_5020858117" description="Secreted protein" evidence="2">
    <location>
        <begin position="27"/>
        <end position="506"/>
    </location>
</feature>
<keyword evidence="2" id="KW-0732">Signal</keyword>
<reference evidence="3 4" key="1">
    <citation type="submission" date="2015-09" db="EMBL/GenBank/DDBJ databases">
        <title>Sorangium comparison.</title>
        <authorList>
            <person name="Zaburannyi N."/>
            <person name="Bunk B."/>
            <person name="Overmann J."/>
            <person name="Mueller R."/>
        </authorList>
    </citation>
    <scope>NUCLEOTIDE SEQUENCE [LARGE SCALE GENOMIC DNA]</scope>
    <source>
        <strain evidence="3 4">So ce836</strain>
    </source>
</reference>
<feature type="region of interest" description="Disordered" evidence="1">
    <location>
        <begin position="92"/>
        <end position="128"/>
    </location>
</feature>
<dbReference type="AlphaFoldDB" id="A0A4P2QMX7"/>
<accession>A0A4P2QMX7</accession>
<evidence type="ECO:0000313" key="4">
    <source>
        <dbReference type="Proteomes" id="UP000295497"/>
    </source>
</evidence>
<evidence type="ECO:0000256" key="1">
    <source>
        <dbReference type="SAM" id="MobiDB-lite"/>
    </source>
</evidence>